<dbReference type="RefSeq" id="WP_121889268.1">
    <property type="nucleotide sequence ID" value="NZ_JBEXWZ010000007.1"/>
</dbReference>
<organism evidence="2 3">
    <name type="scientific">Streptomyces shenzhenensis</name>
    <dbReference type="NCBI Taxonomy" id="943815"/>
    <lineage>
        <taxon>Bacteria</taxon>
        <taxon>Bacillati</taxon>
        <taxon>Actinomycetota</taxon>
        <taxon>Actinomycetes</taxon>
        <taxon>Kitasatosporales</taxon>
        <taxon>Streptomycetaceae</taxon>
        <taxon>Streptomyces</taxon>
    </lineage>
</organism>
<evidence type="ECO:0008006" key="4">
    <source>
        <dbReference type="Google" id="ProtNLM"/>
    </source>
</evidence>
<comment type="caution">
    <text evidence="2">The sequence shown here is derived from an EMBL/GenBank/DDBJ whole genome shotgun (WGS) entry which is preliminary data.</text>
</comment>
<keyword evidence="1" id="KW-0732">Signal</keyword>
<evidence type="ECO:0000313" key="2">
    <source>
        <dbReference type="EMBL" id="RMB85449.1"/>
    </source>
</evidence>
<accession>A0A3M0IGT6</accession>
<proteinExistence type="predicted"/>
<dbReference type="Proteomes" id="UP000270471">
    <property type="component" value="Unassembled WGS sequence"/>
</dbReference>
<evidence type="ECO:0000313" key="3">
    <source>
        <dbReference type="Proteomes" id="UP000270471"/>
    </source>
</evidence>
<dbReference type="EMBL" id="PENI01000006">
    <property type="protein sequence ID" value="RMB85449.1"/>
    <property type="molecule type" value="Genomic_DNA"/>
</dbReference>
<feature type="signal peptide" evidence="1">
    <location>
        <begin position="1"/>
        <end position="32"/>
    </location>
</feature>
<dbReference type="OrthoDB" id="4255125at2"/>
<reference evidence="2 3" key="1">
    <citation type="submission" date="2017-11" db="EMBL/GenBank/DDBJ databases">
        <title>Draft genome of actinobacteria isolated from guarana (Paullinia cupana (Mart.) Ducke.</title>
        <authorList>
            <person name="Siqueira K.A."/>
            <person name="Liotti R.G."/>
            <person name="Mendes T.A.O."/>
            <person name="Soares M.A."/>
        </authorList>
    </citation>
    <scope>NUCLEOTIDE SEQUENCE [LARGE SCALE GENOMIC DNA]</scope>
    <source>
        <strain evidence="2 3">193</strain>
    </source>
</reference>
<sequence length="122" mass="13296">MNITLKRLLGATAAVTTGAAALLGAGAGTASAKGRVHCDRAERVIWSSNGPATEVIAHGCDLPDDNHRWYRIDIDTLVHTHHEMDYQNGKVDRTKTLHDRTVRCLGHIAKKDTVLWFGCPPS</sequence>
<dbReference type="AlphaFoldDB" id="A0A3M0IGT6"/>
<evidence type="ECO:0000256" key="1">
    <source>
        <dbReference type="SAM" id="SignalP"/>
    </source>
</evidence>
<keyword evidence="3" id="KW-1185">Reference proteome</keyword>
<gene>
    <name evidence="2" type="ORF">CTZ28_11600</name>
</gene>
<protein>
    <recommendedName>
        <fullName evidence="4">Ricin B lectin domain-containing protein</fullName>
    </recommendedName>
</protein>
<feature type="chain" id="PRO_5018269700" description="Ricin B lectin domain-containing protein" evidence="1">
    <location>
        <begin position="33"/>
        <end position="122"/>
    </location>
</feature>
<name>A0A3M0IGT6_9ACTN</name>